<dbReference type="Pfam" id="PF00069">
    <property type="entry name" value="Pkinase"/>
    <property type="match status" value="1"/>
</dbReference>
<evidence type="ECO:0000313" key="16">
    <source>
        <dbReference type="EMBL" id="KAJ4386535.1"/>
    </source>
</evidence>
<organism evidence="16 17">
    <name type="scientific">Gnomoniopsis smithogilvyi</name>
    <dbReference type="NCBI Taxonomy" id="1191159"/>
    <lineage>
        <taxon>Eukaryota</taxon>
        <taxon>Fungi</taxon>
        <taxon>Dikarya</taxon>
        <taxon>Ascomycota</taxon>
        <taxon>Pezizomycotina</taxon>
        <taxon>Sordariomycetes</taxon>
        <taxon>Sordariomycetidae</taxon>
        <taxon>Diaporthales</taxon>
        <taxon>Gnomoniaceae</taxon>
        <taxon>Gnomoniopsis</taxon>
    </lineage>
</organism>
<evidence type="ECO:0000256" key="10">
    <source>
        <dbReference type="ARBA" id="ARBA00022840"/>
    </source>
</evidence>
<evidence type="ECO:0000259" key="15">
    <source>
        <dbReference type="PROSITE" id="PS50011"/>
    </source>
</evidence>
<comment type="caution">
    <text evidence="16">The sequence shown here is derived from an EMBL/GenBank/DDBJ whole genome shotgun (WGS) entry which is preliminary data.</text>
</comment>
<dbReference type="GO" id="GO:0005524">
    <property type="term" value="F:ATP binding"/>
    <property type="evidence" value="ECO:0007669"/>
    <property type="project" value="UniProtKB-KW"/>
</dbReference>
<dbReference type="PANTHER" id="PTHR45646:SF11">
    <property type="entry name" value="SERINE_THREONINE-PROTEIN KINASE DOA"/>
    <property type="match status" value="1"/>
</dbReference>
<comment type="catalytic activity">
    <reaction evidence="14">
        <text>L-seryl-[protein] + ATP = O-phospho-L-seryl-[protein] + ADP + H(+)</text>
        <dbReference type="Rhea" id="RHEA:17989"/>
        <dbReference type="Rhea" id="RHEA-COMP:9863"/>
        <dbReference type="Rhea" id="RHEA-COMP:11604"/>
        <dbReference type="ChEBI" id="CHEBI:15378"/>
        <dbReference type="ChEBI" id="CHEBI:29999"/>
        <dbReference type="ChEBI" id="CHEBI:30616"/>
        <dbReference type="ChEBI" id="CHEBI:83421"/>
        <dbReference type="ChEBI" id="CHEBI:456216"/>
        <dbReference type="EC" id="2.7.11.1"/>
    </reaction>
</comment>
<dbReference type="GO" id="GO:0043484">
    <property type="term" value="P:regulation of RNA splicing"/>
    <property type="evidence" value="ECO:0007669"/>
    <property type="project" value="TreeGrafter"/>
</dbReference>
<dbReference type="OrthoDB" id="5979581at2759"/>
<name>A0A9W8YJM6_9PEZI</name>
<evidence type="ECO:0000256" key="9">
    <source>
        <dbReference type="ARBA" id="ARBA00022777"/>
    </source>
</evidence>
<evidence type="ECO:0000256" key="13">
    <source>
        <dbReference type="ARBA" id="ARBA00047899"/>
    </source>
</evidence>
<keyword evidence="8" id="KW-0547">Nucleotide-binding</keyword>
<comment type="function">
    <text evidence="1">Component of the EKC/KEOPS complex that is required for the formation of a threonylcarbamoyl group on adenosine at position 37 (t(6)A37) in tRNAs that read codons beginning with adenine. The complex is probably involved in the transfer of the threonylcarbamoyl moiety of threonylcarbamoyl-AMP (TC-AMP) to the N6 group of A37. BUD32 has ATPase activity in the context of the EKC/KEOPS complex and likely plays a supporting role to the catalytic subunit KAE1. The EKC/KEOPS complex also promotes both telomere uncapping and telomere elongation. The complex is required for efficient recruitment of transcriptional coactivators.</text>
</comment>
<dbReference type="Proteomes" id="UP001140453">
    <property type="component" value="Unassembled WGS sequence"/>
</dbReference>
<dbReference type="EC" id="2.7.11.1" evidence="3"/>
<evidence type="ECO:0000256" key="11">
    <source>
        <dbReference type="ARBA" id="ARBA00030980"/>
    </source>
</evidence>
<evidence type="ECO:0000256" key="5">
    <source>
        <dbReference type="ARBA" id="ARBA00019973"/>
    </source>
</evidence>
<dbReference type="SMART" id="SM00220">
    <property type="entry name" value="S_TKc"/>
    <property type="match status" value="1"/>
</dbReference>
<evidence type="ECO:0000256" key="12">
    <source>
        <dbReference type="ARBA" id="ARBA00033194"/>
    </source>
</evidence>
<dbReference type="PROSITE" id="PS50011">
    <property type="entry name" value="PROTEIN_KINASE_DOM"/>
    <property type="match status" value="1"/>
</dbReference>
<dbReference type="PROSITE" id="PS00109">
    <property type="entry name" value="PROTEIN_KINASE_TYR"/>
    <property type="match status" value="1"/>
</dbReference>
<dbReference type="AlphaFoldDB" id="A0A9W8YJM6"/>
<evidence type="ECO:0000256" key="2">
    <source>
        <dbReference type="ARBA" id="ARBA00011534"/>
    </source>
</evidence>
<protein>
    <recommendedName>
        <fullName evidence="5">EKC/KEOPS complex subunit BUD32</fullName>
        <ecNumber evidence="3">2.7.11.1</ecNumber>
    </recommendedName>
    <alternativeName>
        <fullName evidence="11 12">Atypical Serine/threonine protein kinase BUD32</fullName>
    </alternativeName>
    <alternativeName>
        <fullName evidence="4">EKC/KEOPS complex subunit bud32</fullName>
    </alternativeName>
</protein>
<keyword evidence="9" id="KW-0418">Kinase</keyword>
<dbReference type="GO" id="GO:0004674">
    <property type="term" value="F:protein serine/threonine kinase activity"/>
    <property type="evidence" value="ECO:0007669"/>
    <property type="project" value="UniProtKB-KW"/>
</dbReference>
<sequence length="394" mass="44451">MPSRILTFPSEGFEKLPLEHKVEEETVPQYKAEKFYPVRLGEVLCSKYQIVAKLGFGTSSTIWLCRDLNEEIFHTVKVCTTGEDYSNEVKASELVSSIEAEHPGKARLRVALDTFQIQGPHGSHQCLVFTPLGLTYTKFRTLFPNNALNKDLLQQSLLMILLGLDFLHQVGVIHTDVSPNNILLGVEDASIFSAIEQKELQTPSPRKVLDDRVIHLSYTMPITHGAPVITDFGAARLGDPGQKHRGDVMPGVYRAPEVILGMEWDSKIDIWSVGVMVWDLFEGGRLFRAVRDGHLNDEQHLAEMVSLMGQPSKAFLERSVNSRKFWDSEGKWIAATPIPEQSLEEREKRLEGKDKVLLLAFVRKILRWDPEERPSAEELFEDEFLTQCHGTGGS</sequence>
<evidence type="ECO:0000256" key="8">
    <source>
        <dbReference type="ARBA" id="ARBA00022741"/>
    </source>
</evidence>
<dbReference type="GO" id="GO:0005634">
    <property type="term" value="C:nucleus"/>
    <property type="evidence" value="ECO:0007669"/>
    <property type="project" value="TreeGrafter"/>
</dbReference>
<keyword evidence="7" id="KW-0808">Transferase</keyword>
<keyword evidence="6" id="KW-0723">Serine/threonine-protein kinase</keyword>
<gene>
    <name evidence="16" type="ORF">N0V93_009432</name>
</gene>
<keyword evidence="10" id="KW-0067">ATP-binding</keyword>
<evidence type="ECO:0000256" key="14">
    <source>
        <dbReference type="ARBA" id="ARBA00048679"/>
    </source>
</evidence>
<evidence type="ECO:0000256" key="6">
    <source>
        <dbReference type="ARBA" id="ARBA00022527"/>
    </source>
</evidence>
<comment type="subunit">
    <text evidence="2">Component of the EKC/KEOPS complex composed of at least BUD32, CGI121, GON7, KAE1 and PCC1; the whole complex dimerizes.</text>
</comment>
<evidence type="ECO:0000256" key="7">
    <source>
        <dbReference type="ARBA" id="ARBA00022679"/>
    </source>
</evidence>
<feature type="domain" description="Protein kinase" evidence="15">
    <location>
        <begin position="48"/>
        <end position="385"/>
    </location>
</feature>
<evidence type="ECO:0000313" key="17">
    <source>
        <dbReference type="Proteomes" id="UP001140453"/>
    </source>
</evidence>
<reference evidence="16" key="1">
    <citation type="submission" date="2022-10" db="EMBL/GenBank/DDBJ databases">
        <title>Tapping the CABI collections for fungal endophytes: first genome assemblies for Collariella, Neodidymelliopsis, Ascochyta clinopodiicola, Didymella pomorum, Didymosphaeria variabile, Neocosmospora piperis and Neocucurbitaria cava.</title>
        <authorList>
            <person name="Hill R."/>
        </authorList>
    </citation>
    <scope>NUCLEOTIDE SEQUENCE</scope>
    <source>
        <strain evidence="16">IMI 355082</strain>
    </source>
</reference>
<keyword evidence="17" id="KW-1185">Reference proteome</keyword>
<dbReference type="InterPro" id="IPR000719">
    <property type="entry name" value="Prot_kinase_dom"/>
</dbReference>
<evidence type="ECO:0000256" key="3">
    <source>
        <dbReference type="ARBA" id="ARBA00012513"/>
    </source>
</evidence>
<evidence type="ECO:0000256" key="1">
    <source>
        <dbReference type="ARBA" id="ARBA00003747"/>
    </source>
</evidence>
<dbReference type="Gene3D" id="3.30.200.20">
    <property type="entry name" value="Phosphorylase Kinase, domain 1"/>
    <property type="match status" value="1"/>
</dbReference>
<dbReference type="EMBL" id="JAPEVB010000006">
    <property type="protein sequence ID" value="KAJ4386535.1"/>
    <property type="molecule type" value="Genomic_DNA"/>
</dbReference>
<accession>A0A9W8YJM6</accession>
<dbReference type="InterPro" id="IPR011009">
    <property type="entry name" value="Kinase-like_dom_sf"/>
</dbReference>
<dbReference type="PANTHER" id="PTHR45646">
    <property type="entry name" value="SERINE/THREONINE-PROTEIN KINASE DOA-RELATED"/>
    <property type="match status" value="1"/>
</dbReference>
<dbReference type="SUPFAM" id="SSF56112">
    <property type="entry name" value="Protein kinase-like (PK-like)"/>
    <property type="match status" value="1"/>
</dbReference>
<proteinExistence type="predicted"/>
<dbReference type="Gene3D" id="1.10.510.10">
    <property type="entry name" value="Transferase(Phosphotransferase) domain 1"/>
    <property type="match status" value="1"/>
</dbReference>
<evidence type="ECO:0000256" key="4">
    <source>
        <dbReference type="ARBA" id="ARBA00013948"/>
    </source>
</evidence>
<dbReference type="InterPro" id="IPR008266">
    <property type="entry name" value="Tyr_kinase_AS"/>
</dbReference>
<comment type="catalytic activity">
    <reaction evidence="13">
        <text>L-threonyl-[protein] + ATP = O-phospho-L-threonyl-[protein] + ADP + H(+)</text>
        <dbReference type="Rhea" id="RHEA:46608"/>
        <dbReference type="Rhea" id="RHEA-COMP:11060"/>
        <dbReference type="Rhea" id="RHEA-COMP:11605"/>
        <dbReference type="ChEBI" id="CHEBI:15378"/>
        <dbReference type="ChEBI" id="CHEBI:30013"/>
        <dbReference type="ChEBI" id="CHEBI:30616"/>
        <dbReference type="ChEBI" id="CHEBI:61977"/>
        <dbReference type="ChEBI" id="CHEBI:456216"/>
        <dbReference type="EC" id="2.7.11.1"/>
    </reaction>
</comment>
<dbReference type="InterPro" id="IPR051175">
    <property type="entry name" value="CLK_kinases"/>
</dbReference>